<accession>A0A2A4WZX1</accession>
<dbReference type="PANTHER" id="PTHR35368">
    <property type="entry name" value="HYDROPEROXIDE REDUCTASE"/>
    <property type="match status" value="1"/>
</dbReference>
<dbReference type="InterPro" id="IPR015946">
    <property type="entry name" value="KH_dom-like_a/b"/>
</dbReference>
<gene>
    <name evidence="1" type="ORF">COB20_12550</name>
</gene>
<proteinExistence type="predicted"/>
<comment type="caution">
    <text evidence="1">The sequence shown here is derived from an EMBL/GenBank/DDBJ whole genome shotgun (WGS) entry which is preliminary data.</text>
</comment>
<dbReference type="InterPro" id="IPR003718">
    <property type="entry name" value="OsmC/Ohr_fam"/>
</dbReference>
<dbReference type="InterPro" id="IPR036102">
    <property type="entry name" value="OsmC/Ohrsf"/>
</dbReference>
<dbReference type="SUPFAM" id="SSF82784">
    <property type="entry name" value="OsmC-like"/>
    <property type="match status" value="1"/>
</dbReference>
<organism evidence="1 2">
    <name type="scientific">SAR86 cluster bacterium</name>
    <dbReference type="NCBI Taxonomy" id="2030880"/>
    <lineage>
        <taxon>Bacteria</taxon>
        <taxon>Pseudomonadati</taxon>
        <taxon>Pseudomonadota</taxon>
        <taxon>Gammaproteobacteria</taxon>
        <taxon>SAR86 cluster</taxon>
    </lineage>
</organism>
<dbReference type="InterPro" id="IPR052924">
    <property type="entry name" value="OsmC/Ohr_hydroprdx_reductase"/>
</dbReference>
<dbReference type="PANTHER" id="PTHR35368:SF1">
    <property type="entry name" value="HYDROPEROXIDE REDUCTASE"/>
    <property type="match status" value="1"/>
</dbReference>
<dbReference type="AlphaFoldDB" id="A0A2A4WZX1"/>
<dbReference type="EMBL" id="NVUL01000071">
    <property type="protein sequence ID" value="PCI75621.1"/>
    <property type="molecule type" value="Genomic_DNA"/>
</dbReference>
<dbReference type="Pfam" id="PF02566">
    <property type="entry name" value="OsmC"/>
    <property type="match status" value="1"/>
</dbReference>
<protein>
    <submittedName>
        <fullName evidence="1">Osmotically inducible protein OsmC</fullName>
    </submittedName>
</protein>
<sequence>MNLSMQEFEVAVAVAANENMKDRQEPLMASYKENVETAKIVDMAKTTSTRIPASTALYSEVTPGYNSPQSYAVGVHSAVGGLSDYATPGDLLCAAIAACLDSTIRIISSRLSIPLKSLSVTVKAEIDVRGTLRVDDTVPVGFQDIQIEVDLQAMMQLPEGTIRTILSAAEHSCVVLQTLKNTPSISLSTALEKTMENAA</sequence>
<evidence type="ECO:0000313" key="2">
    <source>
        <dbReference type="Proteomes" id="UP000218767"/>
    </source>
</evidence>
<reference evidence="2" key="1">
    <citation type="submission" date="2017-08" db="EMBL/GenBank/DDBJ databases">
        <title>A dynamic microbial community with high functional redundancy inhabits the cold, oxic subseafloor aquifer.</title>
        <authorList>
            <person name="Tully B.J."/>
            <person name="Wheat C.G."/>
            <person name="Glazer B.T."/>
            <person name="Huber J.A."/>
        </authorList>
    </citation>
    <scope>NUCLEOTIDE SEQUENCE [LARGE SCALE GENOMIC DNA]</scope>
</reference>
<name>A0A2A4WZX1_9GAMM</name>
<evidence type="ECO:0000313" key="1">
    <source>
        <dbReference type="EMBL" id="PCI75621.1"/>
    </source>
</evidence>
<dbReference type="Proteomes" id="UP000218767">
    <property type="component" value="Unassembled WGS sequence"/>
</dbReference>
<dbReference type="Gene3D" id="3.30.300.20">
    <property type="match status" value="1"/>
</dbReference>